<feature type="region of interest" description="Disordered" evidence="5">
    <location>
        <begin position="528"/>
        <end position="569"/>
    </location>
</feature>
<evidence type="ECO:0000259" key="6">
    <source>
        <dbReference type="Pfam" id="PF12253"/>
    </source>
</evidence>
<gene>
    <name evidence="8" type="ORF">SAY87_031592</name>
</gene>
<dbReference type="InterPro" id="IPR022043">
    <property type="entry name" value="CAF1A_DD"/>
</dbReference>
<evidence type="ECO:0000259" key="7">
    <source>
        <dbReference type="Pfam" id="PF21796"/>
    </source>
</evidence>
<feature type="compositionally biased region" description="Basic and acidic residues" evidence="5">
    <location>
        <begin position="1"/>
        <end position="12"/>
    </location>
</feature>
<evidence type="ECO:0000256" key="4">
    <source>
        <dbReference type="ARBA" id="ARBA00023242"/>
    </source>
</evidence>
<feature type="region of interest" description="Disordered" evidence="5">
    <location>
        <begin position="346"/>
        <end position="373"/>
    </location>
</feature>
<feature type="compositionally biased region" description="Basic and acidic residues" evidence="5">
    <location>
        <begin position="288"/>
        <end position="331"/>
    </location>
</feature>
<feature type="compositionally biased region" description="Polar residues" evidence="5">
    <location>
        <begin position="778"/>
        <end position="791"/>
    </location>
</feature>
<feature type="compositionally biased region" description="Acidic residues" evidence="5">
    <location>
        <begin position="528"/>
        <end position="537"/>
    </location>
</feature>
<evidence type="ECO:0000256" key="5">
    <source>
        <dbReference type="SAM" id="MobiDB-lite"/>
    </source>
</evidence>
<evidence type="ECO:0000256" key="1">
    <source>
        <dbReference type="ARBA" id="ARBA00004123"/>
    </source>
</evidence>
<evidence type="ECO:0000256" key="3">
    <source>
        <dbReference type="ARBA" id="ARBA00023204"/>
    </source>
</evidence>
<keyword evidence="9" id="KW-1185">Reference proteome</keyword>
<feature type="region of interest" description="Disordered" evidence="5">
    <location>
        <begin position="1"/>
        <end position="34"/>
    </location>
</feature>
<name>A0AAN7KQH7_9MYRT</name>
<dbReference type="GO" id="GO:0033186">
    <property type="term" value="C:CAF-1 complex"/>
    <property type="evidence" value="ECO:0007669"/>
    <property type="project" value="TreeGrafter"/>
</dbReference>
<dbReference type="Pfam" id="PF21796">
    <property type="entry name" value="Cac1_C"/>
    <property type="match status" value="1"/>
</dbReference>
<keyword evidence="3" id="KW-0234">DNA repair</keyword>
<evidence type="ECO:0000313" key="8">
    <source>
        <dbReference type="EMBL" id="KAK4771060.1"/>
    </source>
</evidence>
<dbReference type="PANTHER" id="PTHR15272:SF0">
    <property type="entry name" value="CHROMATIN ASSEMBLY FACTOR 1 SUBUNIT A"/>
    <property type="match status" value="1"/>
</dbReference>
<comment type="subcellular location">
    <subcellularLocation>
        <location evidence="1">Nucleus</location>
    </subcellularLocation>
</comment>
<sequence>MSDSTSVRREEMAESQSQDAAPRKSLKRKRSSSVVLENLTPEEKEARISALNEEIDGLLRYYREVMDQKLGLEVLSRECCSLNAQIACLMEESDLPLSALVEQIYGSLKEMNEGLTVAAVKSGLLFVGQRIMYGVPNPEADVLEDHSSSTLWCWETRDMKLLPKSAKWGIKTRRTCRKKIHERISAISEMLSVLRKLEGDQTYKHDSMNASENLVKTLSESDIRALVDSLTQRNVARMVEKEAKQDEKACIKQMERSKRKAEKEKKRMELQLQKEKLKAEKELKRLQEEADKEEKRRLREESELNKQLRKQQEEAERDQRRREKQEAEMKRQLALQKQASIMERFLSKTKKTTSHENEKSSSNLPGTPDMKSGMLPDAATDSMDSFLSLNREISAADIFKKHLSLWRERGHQIRSNKQHHWSLRRKPKAEIIEELKLTTTIDSDPVHDNELNIEKLMDGCNERVSEDRTCSNRPGSDGKKFRNRKQLLQFDKSHRPAFYGIWPMQSVTVRPRHPFSKDPELDYDIDSDEEWEEEDPGESLSDCDKDNDESLEEGCPRADEDEESEDGFFVPDGYLSENEGVEVDRMVADPAEAQTSPCEQDTEREDLSQFFRQNKYLCSVTEHALRKNQPLIISNLAHEKSGPSDLEKLSGAAKMEVMCLQALRICAFPGDTDVDISISNHFVGDEDSPSSNRDSRMLPPNMVAVSDSDLSIIVSTIRSCSQGINKLVDSLQQKFPAIPRSQLRSKVREISEYVDNRWQVKKEFLDKLGLSPDRNAGRTKTISPDRNSGRTKTIASFFSKRCLPPADRSQSQQMADSSS</sequence>
<feature type="region of interest" description="Disordered" evidence="5">
    <location>
        <begin position="240"/>
        <end position="266"/>
    </location>
</feature>
<keyword evidence="4" id="KW-0539">Nucleus</keyword>
<feature type="domain" description="Chromatin assembly factor 1 subunit A dimerization" evidence="6">
    <location>
        <begin position="486"/>
        <end position="551"/>
    </location>
</feature>
<dbReference type="GO" id="GO:0006281">
    <property type="term" value="P:DNA repair"/>
    <property type="evidence" value="ECO:0007669"/>
    <property type="project" value="UniProtKB-KW"/>
</dbReference>
<dbReference type="GO" id="GO:0005634">
    <property type="term" value="C:nucleus"/>
    <property type="evidence" value="ECO:0007669"/>
    <property type="project" value="UniProtKB-SubCell"/>
</dbReference>
<feature type="compositionally biased region" description="Polar residues" evidence="5">
    <location>
        <begin position="808"/>
        <end position="819"/>
    </location>
</feature>
<proteinExistence type="predicted"/>
<keyword evidence="2" id="KW-0227">DNA damage</keyword>
<feature type="region of interest" description="Disordered" evidence="5">
    <location>
        <begin position="771"/>
        <end position="791"/>
    </location>
</feature>
<comment type="caution">
    <text evidence="8">The sequence shown here is derived from an EMBL/GenBank/DDBJ whole genome shotgun (WGS) entry which is preliminary data.</text>
</comment>
<dbReference type="PANTHER" id="PTHR15272">
    <property type="entry name" value="CHROMATIN ASSEMBLY FACTOR 1 SUBUNIT A CAF-1 SUBUNIT A"/>
    <property type="match status" value="1"/>
</dbReference>
<evidence type="ECO:0000256" key="2">
    <source>
        <dbReference type="ARBA" id="ARBA00022763"/>
    </source>
</evidence>
<evidence type="ECO:0008006" key="10">
    <source>
        <dbReference type="Google" id="ProtNLM"/>
    </source>
</evidence>
<feature type="region of interest" description="Disordered" evidence="5">
    <location>
        <begin position="800"/>
        <end position="819"/>
    </location>
</feature>
<organism evidence="8 9">
    <name type="scientific">Trapa incisa</name>
    <dbReference type="NCBI Taxonomy" id="236973"/>
    <lineage>
        <taxon>Eukaryota</taxon>
        <taxon>Viridiplantae</taxon>
        <taxon>Streptophyta</taxon>
        <taxon>Embryophyta</taxon>
        <taxon>Tracheophyta</taxon>
        <taxon>Spermatophyta</taxon>
        <taxon>Magnoliopsida</taxon>
        <taxon>eudicotyledons</taxon>
        <taxon>Gunneridae</taxon>
        <taxon>Pentapetalae</taxon>
        <taxon>rosids</taxon>
        <taxon>malvids</taxon>
        <taxon>Myrtales</taxon>
        <taxon>Lythraceae</taxon>
        <taxon>Trapa</taxon>
    </lineage>
</organism>
<dbReference type="InterPro" id="IPR048800">
    <property type="entry name" value="Cac1-like_C"/>
</dbReference>
<feature type="domain" description="Chromatin assembly factor 1 subunit Cac1-like C-terminal" evidence="7">
    <location>
        <begin position="711"/>
        <end position="760"/>
    </location>
</feature>
<reference evidence="8 9" key="1">
    <citation type="journal article" date="2023" name="Hortic Res">
        <title>Pangenome of water caltrop reveals structural variations and asymmetric subgenome divergence after allopolyploidization.</title>
        <authorList>
            <person name="Zhang X."/>
            <person name="Chen Y."/>
            <person name="Wang L."/>
            <person name="Yuan Y."/>
            <person name="Fang M."/>
            <person name="Shi L."/>
            <person name="Lu R."/>
            <person name="Comes H.P."/>
            <person name="Ma Y."/>
            <person name="Chen Y."/>
            <person name="Huang G."/>
            <person name="Zhou Y."/>
            <person name="Zheng Z."/>
            <person name="Qiu Y."/>
        </authorList>
    </citation>
    <scope>NUCLEOTIDE SEQUENCE [LARGE SCALE GENOMIC DNA]</scope>
    <source>
        <tissue evidence="8">Roots</tissue>
    </source>
</reference>
<dbReference type="EMBL" id="JAXIOK010000005">
    <property type="protein sequence ID" value="KAK4771060.1"/>
    <property type="molecule type" value="Genomic_DNA"/>
</dbReference>
<dbReference type="Proteomes" id="UP001345219">
    <property type="component" value="Chromosome 24"/>
</dbReference>
<feature type="region of interest" description="Disordered" evidence="5">
    <location>
        <begin position="288"/>
        <end position="333"/>
    </location>
</feature>
<dbReference type="AlphaFoldDB" id="A0AAN7KQH7"/>
<accession>A0AAN7KQH7</accession>
<protein>
    <recommendedName>
        <fullName evidence="10">Chromatin assembly factor 1 subunit FAS1</fullName>
    </recommendedName>
</protein>
<evidence type="ECO:0000313" key="9">
    <source>
        <dbReference type="Proteomes" id="UP001345219"/>
    </source>
</evidence>
<dbReference type="Pfam" id="PF12253">
    <property type="entry name" value="CAF1A_dimeriz"/>
    <property type="match status" value="1"/>
</dbReference>
<dbReference type="GO" id="GO:0006334">
    <property type="term" value="P:nucleosome assembly"/>
    <property type="evidence" value="ECO:0007669"/>
    <property type="project" value="TreeGrafter"/>
</dbReference>